<evidence type="ECO:0000313" key="3">
    <source>
        <dbReference type="Proteomes" id="UP000014634"/>
    </source>
</evidence>
<keyword evidence="1" id="KW-1133">Transmembrane helix</keyword>
<accession>A0AA87NNQ3</accession>
<evidence type="ECO:0000313" key="2">
    <source>
        <dbReference type="EMBL" id="EPF29922.1"/>
    </source>
</evidence>
<gene>
    <name evidence="2" type="ORF">HMPREF9195_00636</name>
</gene>
<dbReference type="EMBL" id="ATFE01000003">
    <property type="protein sequence ID" value="EPF29922.1"/>
    <property type="molecule type" value="Genomic_DNA"/>
</dbReference>
<feature type="transmembrane region" description="Helical" evidence="1">
    <location>
        <begin position="80"/>
        <end position="106"/>
    </location>
</feature>
<comment type="caution">
    <text evidence="2">The sequence shown here is derived from an EMBL/GenBank/DDBJ whole genome shotgun (WGS) entry which is preliminary data.</text>
</comment>
<dbReference type="AlphaFoldDB" id="A0AA87NNQ3"/>
<proteinExistence type="predicted"/>
<evidence type="ECO:0000256" key="1">
    <source>
        <dbReference type="SAM" id="Phobius"/>
    </source>
</evidence>
<keyword evidence="1" id="KW-0812">Transmembrane</keyword>
<keyword evidence="1" id="KW-0472">Membrane</keyword>
<organism evidence="2 3">
    <name type="scientific">Treponema medium ATCC 700293</name>
    <dbReference type="NCBI Taxonomy" id="1125700"/>
    <lineage>
        <taxon>Bacteria</taxon>
        <taxon>Pseudomonadati</taxon>
        <taxon>Spirochaetota</taxon>
        <taxon>Spirochaetia</taxon>
        <taxon>Spirochaetales</taxon>
        <taxon>Treponemataceae</taxon>
        <taxon>Treponema</taxon>
    </lineage>
</organism>
<feature type="transmembrane region" description="Helical" evidence="1">
    <location>
        <begin position="5"/>
        <end position="30"/>
    </location>
</feature>
<sequence length="262" mass="28857">MKNALLVPGVFFLSLLSAVVIFAFFGGIALRYEMAVPFASESAGLLLLCMAQKACYVLPLAVMMAIIGVYTFLMRHPAKLGVALSLFLVCLIFTATVIIPACYAQFSLIEDAITAYKATAPVDKALTAFINKPLFLTLLRKGADSLFSDVYAAYTLNFATYLFFVGTLFFCVSSFWFVCTITQWNLFNLLFLLLLSGALLLVYPYMQLEGFRTALFNLHITNSENGIYGIPLILCIVAVVFHSIGGLKMLLIYSKTKKRSAA</sequence>
<dbReference type="RefSeq" id="WP_016522607.1">
    <property type="nucleotide sequence ID" value="NZ_KE332517.1"/>
</dbReference>
<feature type="transmembrane region" description="Helical" evidence="1">
    <location>
        <begin position="186"/>
        <end position="206"/>
    </location>
</feature>
<feature type="transmembrane region" description="Helical" evidence="1">
    <location>
        <begin position="158"/>
        <end position="179"/>
    </location>
</feature>
<protein>
    <submittedName>
        <fullName evidence="2">Uncharacterized protein</fullName>
    </submittedName>
</protein>
<name>A0AA87NNQ3_TREMD</name>
<reference evidence="2 3" key="1">
    <citation type="submission" date="2013-04" db="EMBL/GenBank/DDBJ databases">
        <title>The Genome Sequence of Treponema medium ATCC 700293.</title>
        <authorList>
            <consortium name="The Broad Institute Genomics Platform"/>
            <person name="Earl A."/>
            <person name="Ward D."/>
            <person name="Feldgarden M."/>
            <person name="Gevers D."/>
            <person name="Leonetti C."/>
            <person name="Blanton J.M."/>
            <person name="Dewhirst F.E."/>
            <person name="Izard J."/>
            <person name="Walker B."/>
            <person name="Young S."/>
            <person name="Zeng Q."/>
            <person name="Gargeya S."/>
            <person name="Fitzgerald M."/>
            <person name="Haas B."/>
            <person name="Abouelleil A."/>
            <person name="Allen A.W."/>
            <person name="Alvarado L."/>
            <person name="Arachchi H.M."/>
            <person name="Berlin A.M."/>
            <person name="Chapman S.B."/>
            <person name="Gainer-Dewar J."/>
            <person name="Goldberg J."/>
            <person name="Griggs A."/>
            <person name="Gujja S."/>
            <person name="Hansen M."/>
            <person name="Howarth C."/>
            <person name="Imamovic A."/>
            <person name="Ireland A."/>
            <person name="Larimer J."/>
            <person name="McCowan C."/>
            <person name="Murphy C."/>
            <person name="Pearson M."/>
            <person name="Poon T.W."/>
            <person name="Priest M."/>
            <person name="Roberts A."/>
            <person name="Saif S."/>
            <person name="Shea T."/>
            <person name="Sisk P."/>
            <person name="Sykes S."/>
            <person name="Wortman J."/>
            <person name="Nusbaum C."/>
            <person name="Birren B."/>
        </authorList>
    </citation>
    <scope>NUCLEOTIDE SEQUENCE [LARGE SCALE GENOMIC DNA]</scope>
    <source>
        <strain evidence="2 3">ATCC 700293</strain>
    </source>
</reference>
<feature type="transmembrane region" description="Helical" evidence="1">
    <location>
        <begin position="50"/>
        <end position="73"/>
    </location>
</feature>
<feature type="transmembrane region" description="Helical" evidence="1">
    <location>
        <begin position="226"/>
        <end position="251"/>
    </location>
</feature>
<dbReference type="Proteomes" id="UP000014634">
    <property type="component" value="Unassembled WGS sequence"/>
</dbReference>